<dbReference type="EMBL" id="ANMO01000216">
    <property type="protein sequence ID" value="EMB14578.1"/>
    <property type="molecule type" value="Genomic_DNA"/>
</dbReference>
<dbReference type="AlphaFoldDB" id="M2AYG5"/>
<name>M2AYG5_9BACT</name>
<accession>M2AYG5</accession>
<evidence type="ECO:0000313" key="1">
    <source>
        <dbReference type="EMBL" id="EMB14578.1"/>
    </source>
</evidence>
<proteinExistence type="predicted"/>
<reference evidence="1" key="2">
    <citation type="journal article" date="2013" name="Mar. Genomics">
        <title>Expression of sulfatases in Rhodopirellula baltica and the diversity of sulfatases in the genus Rhodopirellula.</title>
        <authorList>
            <person name="Wegner C.E."/>
            <person name="Richter-Heitmann T."/>
            <person name="Klindworth A."/>
            <person name="Klockow C."/>
            <person name="Richter M."/>
            <person name="Achstetter T."/>
            <person name="Glockner F.O."/>
            <person name="Harder J."/>
        </authorList>
    </citation>
    <scope>NUCLEOTIDE SEQUENCE [LARGE SCALE GENOMIC DNA]</scope>
    <source>
        <strain evidence="1">6C</strain>
    </source>
</reference>
<reference evidence="1" key="1">
    <citation type="submission" date="2012-11" db="EMBL/GenBank/DDBJ databases">
        <title>Permanent draft genomes of Rhodopirellula europaea strain SH398 and 6C.</title>
        <authorList>
            <person name="Richter M."/>
            <person name="Richter-Heitmann T."/>
            <person name="Frank C."/>
            <person name="Harder J."/>
            <person name="Glockner F.O."/>
        </authorList>
    </citation>
    <scope>NUCLEOTIDE SEQUENCE</scope>
    <source>
        <strain evidence="1">6C</strain>
    </source>
</reference>
<gene>
    <name evidence="1" type="ORF">RE6C_05000</name>
</gene>
<comment type="caution">
    <text evidence="1">The sequence shown here is derived from an EMBL/GenBank/DDBJ whole genome shotgun (WGS) entry which is preliminary data.</text>
</comment>
<keyword evidence="2" id="KW-1185">Reference proteome</keyword>
<sequence length="105" mass="11528">MGLLRTFNLDQSRPLISPPSSPDANGIMLQSKRLLDRLVVMTIESQQDNSTPLSQRTLEDLALANCCRITCSFSVTMTLAAFAGTTTLPKRMGENGSFRFFSIPS</sequence>
<protein>
    <submittedName>
        <fullName evidence="1">Uncharacterized protein</fullName>
    </submittedName>
</protein>
<dbReference type="Proteomes" id="UP000011529">
    <property type="component" value="Unassembled WGS sequence"/>
</dbReference>
<organism evidence="1 2">
    <name type="scientific">Rhodopirellula europaea 6C</name>
    <dbReference type="NCBI Taxonomy" id="1263867"/>
    <lineage>
        <taxon>Bacteria</taxon>
        <taxon>Pseudomonadati</taxon>
        <taxon>Planctomycetota</taxon>
        <taxon>Planctomycetia</taxon>
        <taxon>Pirellulales</taxon>
        <taxon>Pirellulaceae</taxon>
        <taxon>Rhodopirellula</taxon>
    </lineage>
</organism>
<dbReference type="PATRIC" id="fig|1263867.3.peg.5357"/>
<evidence type="ECO:0000313" key="2">
    <source>
        <dbReference type="Proteomes" id="UP000011529"/>
    </source>
</evidence>